<protein>
    <submittedName>
        <fullName evidence="1">Uncharacterized protein</fullName>
    </submittedName>
</protein>
<reference evidence="1" key="1">
    <citation type="submission" date="2023-11" db="EMBL/GenBank/DDBJ databases">
        <authorList>
            <person name="Poullet M."/>
        </authorList>
    </citation>
    <scope>NUCLEOTIDE SEQUENCE</scope>
    <source>
        <strain evidence="1">E1834</strain>
    </source>
</reference>
<organism evidence="1 2">
    <name type="scientific">Meloidogyne enterolobii</name>
    <name type="common">Root-knot nematode worm</name>
    <name type="synonym">Meloidogyne mayaguensis</name>
    <dbReference type="NCBI Taxonomy" id="390850"/>
    <lineage>
        <taxon>Eukaryota</taxon>
        <taxon>Metazoa</taxon>
        <taxon>Ecdysozoa</taxon>
        <taxon>Nematoda</taxon>
        <taxon>Chromadorea</taxon>
        <taxon>Rhabditida</taxon>
        <taxon>Tylenchina</taxon>
        <taxon>Tylenchomorpha</taxon>
        <taxon>Tylenchoidea</taxon>
        <taxon>Meloidogynidae</taxon>
        <taxon>Meloidogyninae</taxon>
        <taxon>Meloidogyne</taxon>
    </lineage>
</organism>
<evidence type="ECO:0000313" key="2">
    <source>
        <dbReference type="Proteomes" id="UP001497535"/>
    </source>
</evidence>
<keyword evidence="2" id="KW-1185">Reference proteome</keyword>
<proteinExistence type="predicted"/>
<gene>
    <name evidence="1" type="ORF">MENTE1834_LOCUS26125</name>
</gene>
<dbReference type="EMBL" id="CAVMJV010000037">
    <property type="protein sequence ID" value="CAK5079047.1"/>
    <property type="molecule type" value="Genomic_DNA"/>
</dbReference>
<comment type="caution">
    <text evidence="1">The sequence shown here is derived from an EMBL/GenBank/DDBJ whole genome shotgun (WGS) entry which is preliminary data.</text>
</comment>
<sequence length="197" mass="23310">MDAIKYIEKLLDDCSSKKEDNNEELLEEKIKELNLNDKNISLQILKMHNDHVNEVKELKNEIKQKVEENNFLMKKVEELNKYKIKFLEQEIKEATRKQNNENKEELIKEDLIELLENSYLDSSKNKKLNEKGGICVGIDNINSLFDIYRQKGENVEKRAKEDESNSEISEFDILDNENGKKKIINDEIYIEEEEVKN</sequence>
<accession>A0ACB0ZIY0</accession>
<evidence type="ECO:0000313" key="1">
    <source>
        <dbReference type="EMBL" id="CAK5079047.1"/>
    </source>
</evidence>
<name>A0ACB0ZIY0_MELEN</name>
<dbReference type="Proteomes" id="UP001497535">
    <property type="component" value="Unassembled WGS sequence"/>
</dbReference>